<gene>
    <name evidence="1" type="ORF">CORC01_10903</name>
</gene>
<organism evidence="1 2">
    <name type="scientific">Colletotrichum orchidophilum</name>
    <dbReference type="NCBI Taxonomy" id="1209926"/>
    <lineage>
        <taxon>Eukaryota</taxon>
        <taxon>Fungi</taxon>
        <taxon>Dikarya</taxon>
        <taxon>Ascomycota</taxon>
        <taxon>Pezizomycotina</taxon>
        <taxon>Sordariomycetes</taxon>
        <taxon>Hypocreomycetidae</taxon>
        <taxon>Glomerellales</taxon>
        <taxon>Glomerellaceae</taxon>
        <taxon>Colletotrichum</taxon>
    </lineage>
</organism>
<dbReference type="AlphaFoldDB" id="A0A1G4AXB0"/>
<dbReference type="RefSeq" id="XP_022470941.1">
    <property type="nucleotide sequence ID" value="XM_022622530.1"/>
</dbReference>
<dbReference type="GeneID" id="34564040"/>
<evidence type="ECO:0000313" key="1">
    <source>
        <dbReference type="EMBL" id="OHE93777.1"/>
    </source>
</evidence>
<keyword evidence="2" id="KW-1185">Reference proteome</keyword>
<evidence type="ECO:0000313" key="2">
    <source>
        <dbReference type="Proteomes" id="UP000176998"/>
    </source>
</evidence>
<protein>
    <submittedName>
        <fullName evidence="1">Uncharacterized protein</fullName>
    </submittedName>
</protein>
<proteinExistence type="predicted"/>
<sequence>MNNLLMLCISRWLRAWDKAGDAGEDGTVAILHNLVEHFVGLLAWTVQGEHVVRHVVDDRLAKVAARDFVDTIGVSGHLEAAKHGFGYGRGLPGSFAHRQPILSCLEPTRRRLDCRPPPQRSKLQSTIQTPTSPFYCSSSHQPTIEHRFEDTQQYQRTATVNITPTIRQFIDVTKLYSNDLKYDKEKYDVFMGPGFKSRRKPGQQVLDALIQRVAVICNACAPSTLRSTDVTTYSPVAMVFQSAETPFSRLILS</sequence>
<comment type="caution">
    <text evidence="1">The sequence shown here is derived from an EMBL/GenBank/DDBJ whole genome shotgun (WGS) entry which is preliminary data.</text>
</comment>
<dbReference type="Proteomes" id="UP000176998">
    <property type="component" value="Unassembled WGS sequence"/>
</dbReference>
<accession>A0A1G4AXB0</accession>
<reference evidence="1 2" key="1">
    <citation type="submission" date="2016-09" db="EMBL/GenBank/DDBJ databases">
        <authorList>
            <person name="Capua I."/>
            <person name="De Benedictis P."/>
            <person name="Joannis T."/>
            <person name="Lombin L.H."/>
            <person name="Cattoli G."/>
        </authorList>
    </citation>
    <scope>NUCLEOTIDE SEQUENCE [LARGE SCALE GENOMIC DNA]</scope>
    <source>
        <strain evidence="1 2">IMI 309357</strain>
    </source>
</reference>
<dbReference type="EMBL" id="MJBS01000112">
    <property type="protein sequence ID" value="OHE93777.1"/>
    <property type="molecule type" value="Genomic_DNA"/>
</dbReference>
<name>A0A1G4AXB0_9PEZI</name>